<proteinExistence type="predicted"/>
<dbReference type="EMBL" id="JH636049">
    <property type="protein sequence ID" value="EID52803.1"/>
    <property type="molecule type" value="Genomic_DNA"/>
</dbReference>
<dbReference type="OrthoDB" id="5566900at2"/>
<evidence type="ECO:0000259" key="1">
    <source>
        <dbReference type="Pfam" id="PF13649"/>
    </source>
</evidence>
<keyword evidence="2" id="KW-0830">Ubiquinone</keyword>
<dbReference type="InterPro" id="IPR029063">
    <property type="entry name" value="SAM-dependent_MTases_sf"/>
</dbReference>
<sequence>MVFRHLLRGRAQADAPGALRQARLYDLMSLVVFNRHRRRVYGRIVELSGAQPGDRVLDVGCGPGYLTALAAGAVASEGDAVGIDPSEPMIDRARQVRGHGNCSFELGKAEALTAPDASFDVVLSSLALHHGPEAARAKAISEMYRVLRPGGCAVVVDFRPPQGRLGQHLAGVLAGNDMRHNPIDRLAPMAQDAGFTSVTSGDLGFSLHYVRAYRPVSP</sequence>
<accession>I0UY50</accession>
<dbReference type="PANTHER" id="PTHR42912:SF80">
    <property type="entry name" value="METHYLTRANSFERASE DOMAIN-CONTAINING PROTEIN"/>
    <property type="match status" value="1"/>
</dbReference>
<evidence type="ECO:0000313" key="2">
    <source>
        <dbReference type="EMBL" id="EID52803.1"/>
    </source>
</evidence>
<dbReference type="GO" id="GO:0008168">
    <property type="term" value="F:methyltransferase activity"/>
    <property type="evidence" value="ECO:0007669"/>
    <property type="project" value="UniProtKB-KW"/>
</dbReference>
<keyword evidence="3" id="KW-1185">Reference proteome</keyword>
<dbReference type="InterPro" id="IPR050508">
    <property type="entry name" value="Methyltransf_Superfamily"/>
</dbReference>
<dbReference type="AlphaFoldDB" id="I0UY50"/>
<protein>
    <submittedName>
        <fullName evidence="2">Methylase involved in ubiquinone/menaquinone biosynthesis</fullName>
    </submittedName>
</protein>
<dbReference type="PANTHER" id="PTHR42912">
    <property type="entry name" value="METHYLTRANSFERASE"/>
    <property type="match status" value="1"/>
</dbReference>
<reference evidence="2 3" key="1">
    <citation type="submission" date="2012-01" db="EMBL/GenBank/DDBJ databases">
        <title>Improved High-Quality Draft sequence of Saccharomonospora xinjiangensis XJ-54.</title>
        <authorList>
            <consortium name="US DOE Joint Genome Institute"/>
            <person name="Lucas S."/>
            <person name="Han J."/>
            <person name="Lapidus A."/>
            <person name="Cheng J.-F."/>
            <person name="Goodwin L."/>
            <person name="Pitluck S."/>
            <person name="Peters L."/>
            <person name="Mikhailova N."/>
            <person name="Teshima H."/>
            <person name="Detter J.C."/>
            <person name="Han C."/>
            <person name="Tapia R."/>
            <person name="Land M."/>
            <person name="Hauser L."/>
            <person name="Kyrpides N."/>
            <person name="Ivanova N."/>
            <person name="Pagani I."/>
            <person name="Brambilla E.-M."/>
            <person name="Klenk H.-P."/>
            <person name="Woyke T."/>
        </authorList>
    </citation>
    <scope>NUCLEOTIDE SEQUENCE [LARGE SCALE GENOMIC DNA]</scope>
    <source>
        <strain evidence="2 3">XJ-54</strain>
    </source>
</reference>
<dbReference type="STRING" id="882086.SacxiDRAFT_0527"/>
<dbReference type="SUPFAM" id="SSF53335">
    <property type="entry name" value="S-adenosyl-L-methionine-dependent methyltransferases"/>
    <property type="match status" value="1"/>
</dbReference>
<dbReference type="InterPro" id="IPR041698">
    <property type="entry name" value="Methyltransf_25"/>
</dbReference>
<dbReference type="Gene3D" id="3.40.50.150">
    <property type="entry name" value="Vaccinia Virus protein VP39"/>
    <property type="match status" value="1"/>
</dbReference>
<feature type="domain" description="Methyltransferase" evidence="1">
    <location>
        <begin position="56"/>
        <end position="151"/>
    </location>
</feature>
<keyword evidence="2" id="KW-0489">Methyltransferase</keyword>
<organism evidence="2 3">
    <name type="scientific">Saccharomonospora xinjiangensis XJ-54</name>
    <dbReference type="NCBI Taxonomy" id="882086"/>
    <lineage>
        <taxon>Bacteria</taxon>
        <taxon>Bacillati</taxon>
        <taxon>Actinomycetota</taxon>
        <taxon>Actinomycetes</taxon>
        <taxon>Pseudonocardiales</taxon>
        <taxon>Pseudonocardiaceae</taxon>
        <taxon>Saccharomonospora</taxon>
    </lineage>
</organism>
<dbReference type="CDD" id="cd02440">
    <property type="entry name" value="AdoMet_MTases"/>
    <property type="match status" value="1"/>
</dbReference>
<keyword evidence="2" id="KW-0808">Transferase</keyword>
<dbReference type="HOGENOM" id="CLU_037990_11_2_11"/>
<name>I0UY50_9PSEU</name>
<dbReference type="GO" id="GO:0032259">
    <property type="term" value="P:methylation"/>
    <property type="evidence" value="ECO:0007669"/>
    <property type="project" value="UniProtKB-KW"/>
</dbReference>
<evidence type="ECO:0000313" key="3">
    <source>
        <dbReference type="Proteomes" id="UP000004691"/>
    </source>
</evidence>
<gene>
    <name evidence="2" type="ORF">SacxiDRAFT_0527</name>
</gene>
<dbReference type="Pfam" id="PF13649">
    <property type="entry name" value="Methyltransf_25"/>
    <property type="match status" value="1"/>
</dbReference>
<dbReference type="eggNOG" id="COG2226">
    <property type="taxonomic scope" value="Bacteria"/>
</dbReference>
<dbReference type="Proteomes" id="UP000004691">
    <property type="component" value="Unassembled WGS sequence"/>
</dbReference>